<dbReference type="Gene3D" id="1.25.10.90">
    <property type="match status" value="1"/>
</dbReference>
<dbReference type="PANTHER" id="PTHR34070:SF1">
    <property type="entry name" value="DNA ALKYLATION REPAIR PROTEIN"/>
    <property type="match status" value="1"/>
</dbReference>
<reference evidence="1" key="1">
    <citation type="submission" date="2021-03" db="EMBL/GenBank/DDBJ databases">
        <title>Pengzhenrongella sicca gen. nov., sp. nov., a new member of suborder Micrococcineae isolated from High-Arctic tundra soil.</title>
        <authorList>
            <person name="Peng F."/>
        </authorList>
    </citation>
    <scope>NUCLEOTIDE SEQUENCE</scope>
    <source>
        <strain evidence="1">LRZ-2</strain>
    </source>
</reference>
<dbReference type="InterPro" id="IPR014825">
    <property type="entry name" value="DNA_alkylation"/>
</dbReference>
<dbReference type="AlphaFoldDB" id="A0A8A4ZAS0"/>
<dbReference type="Proteomes" id="UP000663937">
    <property type="component" value="Chromosome"/>
</dbReference>
<dbReference type="CDD" id="cd06561">
    <property type="entry name" value="AlkD_like"/>
    <property type="match status" value="1"/>
</dbReference>
<keyword evidence="2" id="KW-1185">Reference proteome</keyword>
<dbReference type="InterPro" id="IPR016024">
    <property type="entry name" value="ARM-type_fold"/>
</dbReference>
<sequence>MEIGALGPTALDAVRAELAAAAEPARVAALGRYLQAGPGGYGEGDRFLGVRVPAQRAVARRHHGALTLDDVAALLRSPWHEERLTAVFVLVRRFERGDDRERAAAVQVLLAHTDRLNNWDLVDSSAPYVLGPWLLERDDAVPERDDAVLDRLAASDLLWDRRIAIMATFAYIRAGRFDRTLELAERLLHDEHDLIHKAVGWMLREVGNRDRPAAEAFLSAHHAEMPRTMLRYAIERFPAPLRATYLRGSEGRPLGR</sequence>
<dbReference type="KEGG" id="psic:J4E96_11255"/>
<dbReference type="RefSeq" id="WP_227422210.1">
    <property type="nucleotide sequence ID" value="NZ_CP071868.1"/>
</dbReference>
<dbReference type="EMBL" id="CP071868">
    <property type="protein sequence ID" value="QTE27983.1"/>
    <property type="molecule type" value="Genomic_DNA"/>
</dbReference>
<protein>
    <submittedName>
        <fullName evidence="1">DNA alkylation repair protein</fullName>
    </submittedName>
</protein>
<dbReference type="Pfam" id="PF08713">
    <property type="entry name" value="DNA_alkylation"/>
    <property type="match status" value="1"/>
</dbReference>
<dbReference type="PANTHER" id="PTHR34070">
    <property type="entry name" value="ARMADILLO-TYPE FOLD"/>
    <property type="match status" value="1"/>
</dbReference>
<name>A0A8A4ZAS0_9MICO</name>
<accession>A0A8A4ZAS0</accession>
<organism evidence="1 2">
    <name type="scientific">Pengzhenrongella sicca</name>
    <dbReference type="NCBI Taxonomy" id="2819238"/>
    <lineage>
        <taxon>Bacteria</taxon>
        <taxon>Bacillati</taxon>
        <taxon>Actinomycetota</taxon>
        <taxon>Actinomycetes</taxon>
        <taxon>Micrococcales</taxon>
        <taxon>Pengzhenrongella</taxon>
    </lineage>
</organism>
<evidence type="ECO:0000313" key="2">
    <source>
        <dbReference type="Proteomes" id="UP000663937"/>
    </source>
</evidence>
<proteinExistence type="predicted"/>
<dbReference type="SUPFAM" id="SSF48371">
    <property type="entry name" value="ARM repeat"/>
    <property type="match status" value="1"/>
</dbReference>
<gene>
    <name evidence="1" type="ORF">J4E96_11255</name>
</gene>
<evidence type="ECO:0000313" key="1">
    <source>
        <dbReference type="EMBL" id="QTE27983.1"/>
    </source>
</evidence>